<evidence type="ECO:0000259" key="2">
    <source>
        <dbReference type="Pfam" id="PF07589"/>
    </source>
</evidence>
<name>A0ABT1GMU7_9BURK</name>
<dbReference type="Pfam" id="PF07589">
    <property type="entry name" value="PEP-CTERM"/>
    <property type="match status" value="1"/>
</dbReference>
<feature type="chain" id="PRO_5047056270" description="Ice-binding protein C-terminal domain-containing protein" evidence="1">
    <location>
        <begin position="24"/>
        <end position="197"/>
    </location>
</feature>
<evidence type="ECO:0000313" key="4">
    <source>
        <dbReference type="Proteomes" id="UP001162889"/>
    </source>
</evidence>
<comment type="caution">
    <text evidence="3">The sequence shown here is derived from an EMBL/GenBank/DDBJ whole genome shotgun (WGS) entry which is preliminary data.</text>
</comment>
<dbReference type="PROSITE" id="PS51257">
    <property type="entry name" value="PROKAR_LIPOPROTEIN"/>
    <property type="match status" value="1"/>
</dbReference>
<dbReference type="InterPro" id="IPR013424">
    <property type="entry name" value="Ice-binding_C"/>
</dbReference>
<feature type="signal peptide" evidence="1">
    <location>
        <begin position="1"/>
        <end position="23"/>
    </location>
</feature>
<sequence length="197" mass="20442">MSTLRTVLITCSLLHPWLAPAFAAAPAAPAAAGACVLAAPAAPAPDHAAQAANPPAPQPARRINIDFPFDPCSVSDAERDARHGNLPALSEDQKRQEYDSWMAWNRSQGGGAPAGVWWFDTPQPPSQANAGPPSGLAALPLALRDGRHPWLAQGGALPAVPEPATYLLWLAGLGLLALAARRQNGISGGKGRPAARR</sequence>
<feature type="domain" description="Ice-binding protein C-terminal" evidence="2">
    <location>
        <begin position="159"/>
        <end position="182"/>
    </location>
</feature>
<dbReference type="EMBL" id="JALJZU010000008">
    <property type="protein sequence ID" value="MCP2010302.1"/>
    <property type="molecule type" value="Genomic_DNA"/>
</dbReference>
<dbReference type="NCBIfam" id="TIGR02595">
    <property type="entry name" value="PEP_CTERM"/>
    <property type="match status" value="1"/>
</dbReference>
<accession>A0ABT1GMU7</accession>
<organism evidence="3 4">
    <name type="scientific">Duganella violaceipulchra</name>
    <dbReference type="NCBI Taxonomy" id="2849652"/>
    <lineage>
        <taxon>Bacteria</taxon>
        <taxon>Pseudomonadati</taxon>
        <taxon>Pseudomonadota</taxon>
        <taxon>Betaproteobacteria</taxon>
        <taxon>Burkholderiales</taxon>
        <taxon>Oxalobacteraceae</taxon>
        <taxon>Telluria group</taxon>
        <taxon>Duganella</taxon>
    </lineage>
</organism>
<proteinExistence type="predicted"/>
<dbReference type="RefSeq" id="WP_229224574.1">
    <property type="nucleotide sequence ID" value="NZ_JAHTGR010000002.1"/>
</dbReference>
<protein>
    <recommendedName>
        <fullName evidence="2">Ice-binding protein C-terminal domain-containing protein</fullName>
    </recommendedName>
</protein>
<evidence type="ECO:0000256" key="1">
    <source>
        <dbReference type="SAM" id="SignalP"/>
    </source>
</evidence>
<keyword evidence="1" id="KW-0732">Signal</keyword>
<gene>
    <name evidence="3" type="ORF">L1274_004042</name>
</gene>
<dbReference type="Proteomes" id="UP001162889">
    <property type="component" value="Unassembled WGS sequence"/>
</dbReference>
<keyword evidence="4" id="KW-1185">Reference proteome</keyword>
<reference evidence="3" key="1">
    <citation type="submission" date="2022-03" db="EMBL/GenBank/DDBJ databases">
        <title>Genome Encyclopedia of Bacteria and Archaea VI: Functional Genomics of Type Strains.</title>
        <authorList>
            <person name="Whitman W."/>
        </authorList>
    </citation>
    <scope>NUCLEOTIDE SEQUENCE</scope>
    <source>
        <strain evidence="3">HSC-15S17</strain>
    </source>
</reference>
<evidence type="ECO:0000313" key="3">
    <source>
        <dbReference type="EMBL" id="MCP2010302.1"/>
    </source>
</evidence>